<evidence type="ECO:0000313" key="3">
    <source>
        <dbReference type="Proteomes" id="UP001159427"/>
    </source>
</evidence>
<proteinExistence type="predicted"/>
<feature type="region of interest" description="Disordered" evidence="1">
    <location>
        <begin position="1"/>
        <end position="124"/>
    </location>
</feature>
<gene>
    <name evidence="2" type="ORF">PEVE_00014285</name>
</gene>
<feature type="compositionally biased region" description="Acidic residues" evidence="1">
    <location>
        <begin position="18"/>
        <end position="33"/>
    </location>
</feature>
<evidence type="ECO:0000256" key="1">
    <source>
        <dbReference type="SAM" id="MobiDB-lite"/>
    </source>
</evidence>
<dbReference type="Proteomes" id="UP001159427">
    <property type="component" value="Unassembled WGS sequence"/>
</dbReference>
<name>A0ABN8RXI0_9CNID</name>
<evidence type="ECO:0000313" key="2">
    <source>
        <dbReference type="EMBL" id="CAH3182591.1"/>
    </source>
</evidence>
<dbReference type="EMBL" id="CALNXI010002075">
    <property type="protein sequence ID" value="CAH3182591.1"/>
    <property type="molecule type" value="Genomic_DNA"/>
</dbReference>
<accession>A0ABN8RXI0</accession>
<feature type="compositionally biased region" description="Basic and acidic residues" evidence="1">
    <location>
        <begin position="106"/>
        <end position="122"/>
    </location>
</feature>
<reference evidence="2 3" key="1">
    <citation type="submission" date="2022-05" db="EMBL/GenBank/DDBJ databases">
        <authorList>
            <consortium name="Genoscope - CEA"/>
            <person name="William W."/>
        </authorList>
    </citation>
    <scope>NUCLEOTIDE SEQUENCE [LARGE SCALE GENOMIC DNA]</scope>
</reference>
<keyword evidence="3" id="KW-1185">Reference proteome</keyword>
<sequence>MRENSEKNLQEMFNGDLSVDDEQLNSIAEDDSLLDSNGDIVCSQSSPPPGRYNQKRRNDNQNRRSRQQQSRTSRASKRKQPANEPKFQARRGVQGRSPFRKHSRHTASDRDEISRMKDKIESSEQSVIKLKRHMENGNCLPDLRYDAKANIFPDEDFKSDIKAIGKEAEQKFLGALIRFHNHRIDCNQAQLRKAKSCIKNTSVKAGNSQSDSCNIPESLKAITANLEKRLEEVNAMLYDLKEANNKTVETYTRVVSESGSSNKKDYGIRKRKFKNKKHTERRKKTRKDIRAMKTESNRKYIKNLSNLELTNDQINLLSRGLKFVPTPTTNETALRKQLLTDFKDFARRMRLQFIYHGKDKNIHPFYDKSNWEPPFQQSVTLESHLEEIKIQLAHTPITKAIPNLPLNERKAITELKNNSEINVKKADKGTSTVIMNKLDKTQEGQTLLDDGNNYTPHEDPMVGVTFQKVKQIVEELHLGSLIDEMTVKSNSMQISTKTPNPPRIPVFNTLTKIHKPTPVG</sequence>
<organism evidence="2 3">
    <name type="scientific">Porites evermanni</name>
    <dbReference type="NCBI Taxonomy" id="104178"/>
    <lineage>
        <taxon>Eukaryota</taxon>
        <taxon>Metazoa</taxon>
        <taxon>Cnidaria</taxon>
        <taxon>Anthozoa</taxon>
        <taxon>Hexacorallia</taxon>
        <taxon>Scleractinia</taxon>
        <taxon>Fungiina</taxon>
        <taxon>Poritidae</taxon>
        <taxon>Porites</taxon>
    </lineage>
</organism>
<comment type="caution">
    <text evidence="2">The sequence shown here is derived from an EMBL/GenBank/DDBJ whole genome shotgun (WGS) entry which is preliminary data.</text>
</comment>
<protein>
    <submittedName>
        <fullName evidence="2">Uncharacterized protein</fullName>
    </submittedName>
</protein>